<dbReference type="RefSeq" id="WP_379790017.1">
    <property type="nucleotide sequence ID" value="NZ_JBHSQB010000003.1"/>
</dbReference>
<accession>A0ABW1PKE1</accession>
<keyword evidence="2" id="KW-1185">Reference proteome</keyword>
<reference evidence="2" key="1">
    <citation type="journal article" date="2019" name="Int. J. Syst. Evol. Microbiol.">
        <title>The Global Catalogue of Microorganisms (GCM) 10K type strain sequencing project: providing services to taxonomists for standard genome sequencing and annotation.</title>
        <authorList>
            <consortium name="The Broad Institute Genomics Platform"/>
            <consortium name="The Broad Institute Genome Sequencing Center for Infectious Disease"/>
            <person name="Wu L."/>
            <person name="Ma J."/>
        </authorList>
    </citation>
    <scope>NUCLEOTIDE SEQUENCE [LARGE SCALE GENOMIC DNA]</scope>
    <source>
        <strain evidence="2">CCUG 49679</strain>
    </source>
</reference>
<gene>
    <name evidence="1" type="primary">gntA</name>
    <name evidence="1" type="ORF">ACFPVY_01960</name>
</gene>
<organism evidence="1 2">
    <name type="scientific">Flavobacterium qiangtangense</name>
    <dbReference type="NCBI Taxonomy" id="1442595"/>
    <lineage>
        <taxon>Bacteria</taxon>
        <taxon>Pseudomonadati</taxon>
        <taxon>Bacteroidota</taxon>
        <taxon>Flavobacteriia</taxon>
        <taxon>Flavobacteriales</taxon>
        <taxon>Flavobacteriaceae</taxon>
        <taxon>Flavobacterium</taxon>
    </lineage>
</organism>
<evidence type="ECO:0000313" key="1">
    <source>
        <dbReference type="EMBL" id="MFC6095397.1"/>
    </source>
</evidence>
<comment type="caution">
    <text evidence="1">The sequence shown here is derived from an EMBL/GenBank/DDBJ whole genome shotgun (WGS) entry which is preliminary data.</text>
</comment>
<dbReference type="InterPro" id="IPR014988">
    <property type="entry name" value="Uncharacterised_YqcI/YcgG"/>
</dbReference>
<dbReference type="PANTHER" id="PTHR40045:SF1">
    <property type="entry name" value="YQCI_YCGG FAMILY PROTEIN"/>
    <property type="match status" value="1"/>
</dbReference>
<protein>
    <submittedName>
        <fullName evidence="1">Guanitoxin biosynthesis heme-dependent pre-guanitoxin N-hydroxylase GntA</fullName>
    </submittedName>
</protein>
<dbReference type="Proteomes" id="UP001596287">
    <property type="component" value="Unassembled WGS sequence"/>
</dbReference>
<dbReference type="PANTHER" id="PTHR40045">
    <property type="entry name" value="YCGG FAMILY PROTEIN"/>
    <property type="match status" value="1"/>
</dbReference>
<dbReference type="NCBIfam" id="NF041366">
    <property type="entry name" value="GntA_guanitoxin"/>
    <property type="match status" value="1"/>
</dbReference>
<dbReference type="EMBL" id="JBHSQB010000003">
    <property type="protein sequence ID" value="MFC6095397.1"/>
    <property type="molecule type" value="Genomic_DNA"/>
</dbReference>
<evidence type="ECO:0000313" key="2">
    <source>
        <dbReference type="Proteomes" id="UP001596287"/>
    </source>
</evidence>
<name>A0ABW1PKE1_9FLAO</name>
<dbReference type="Pfam" id="PF08892">
    <property type="entry name" value="YqcI_YcgG"/>
    <property type="match status" value="1"/>
</dbReference>
<proteinExistence type="predicted"/>
<sequence>MPPTLNHEEKKQAMKTQLHDSIRTAYADFIVGQNHPCVMANTVFQMENYQLRVYDDIESASNTESILKDISAYLEGYDLSSSKFESLILCFEHSSFASEGDFERALWALLQRLHEADSSPWDPKVSADPDDANFSFSLGGTAFYIIGMHPVSSRLARRAPYCTVVLNLHWQFEKLREMGSYDTVRNRIRRRDEALQGSINPALADFGNASETRQYSGRNVEPDWKCPFRHKN</sequence>